<evidence type="ECO:0000256" key="7">
    <source>
        <dbReference type="ARBA" id="ARBA00023237"/>
    </source>
</evidence>
<keyword evidence="3 8" id="KW-1134">Transmembrane beta strand</keyword>
<gene>
    <name evidence="12" type="ORF">L0661_14640</name>
</gene>
<evidence type="ECO:0000256" key="1">
    <source>
        <dbReference type="ARBA" id="ARBA00004571"/>
    </source>
</evidence>
<dbReference type="Pfam" id="PF07715">
    <property type="entry name" value="Plug"/>
    <property type="match status" value="1"/>
</dbReference>
<dbReference type="InterPro" id="IPR023996">
    <property type="entry name" value="TonB-dep_OMP_SusC/RagA"/>
</dbReference>
<dbReference type="RefSeq" id="WP_235178281.1">
    <property type="nucleotide sequence ID" value="NZ_JAKFFV010000008.1"/>
</dbReference>
<evidence type="ECO:0000256" key="5">
    <source>
        <dbReference type="ARBA" id="ARBA00023077"/>
    </source>
</evidence>
<dbReference type="EMBL" id="JAKFFV010000008">
    <property type="protein sequence ID" value="MCF2499555.1"/>
    <property type="molecule type" value="Genomic_DNA"/>
</dbReference>
<evidence type="ECO:0000256" key="2">
    <source>
        <dbReference type="ARBA" id="ARBA00022448"/>
    </source>
</evidence>
<evidence type="ECO:0000256" key="9">
    <source>
        <dbReference type="RuleBase" id="RU003357"/>
    </source>
</evidence>
<dbReference type="InterPro" id="IPR023997">
    <property type="entry name" value="TonB-dep_OMP_SusC/RagA_CS"/>
</dbReference>
<organism evidence="12 13">
    <name type="scientific">Dyadobacter chenhuakuii</name>
    <dbReference type="NCBI Taxonomy" id="2909339"/>
    <lineage>
        <taxon>Bacteria</taxon>
        <taxon>Pseudomonadati</taxon>
        <taxon>Bacteroidota</taxon>
        <taxon>Cytophagia</taxon>
        <taxon>Cytophagales</taxon>
        <taxon>Spirosomataceae</taxon>
        <taxon>Dyadobacter</taxon>
    </lineage>
</organism>
<feature type="domain" description="TonB-dependent receptor plug" evidence="11">
    <location>
        <begin position="132"/>
        <end position="238"/>
    </location>
</feature>
<dbReference type="InterPro" id="IPR008969">
    <property type="entry name" value="CarboxyPept-like_regulatory"/>
</dbReference>
<dbReference type="SUPFAM" id="SSF49464">
    <property type="entry name" value="Carboxypeptidase regulatory domain-like"/>
    <property type="match status" value="1"/>
</dbReference>
<reference evidence="12" key="1">
    <citation type="submission" date="2022-01" db="EMBL/GenBank/DDBJ databases">
        <title>Novel species in genus Dyadobacter.</title>
        <authorList>
            <person name="Ma C."/>
        </authorList>
    </citation>
    <scope>NUCLEOTIDE SEQUENCE</scope>
    <source>
        <strain evidence="12">CY357</strain>
    </source>
</reference>
<sequence>MKLKLRQDKSMKICMMLALLTSLAWIGPMWLGQNLHAQDLKNISGSVLDSVTTVGLPGVSVIVKGTQRGTTTDAEGRFSIQAAGSEVLTFSFVGYNLKEIPVGTKSVIETTLQPSVNALDELVVVGYGTMKKSDLTGAVIRIDAKTFKNQPMTQLTDMLTGTVAGFNANQGATAAGGSSLQVRGPKSLNASTNPMVVMDGVIFNGSIADINPADIETMDILKDASSAAVFGARAAGGVILITTKKGATGKPIINFSANVGITEPTNDFKPFDKDGYLTFRRDLLKATNPNNPTFYYDNPTQLPAGVTIDQWRNASNNPQQDNTQEWLGRLRFFPIETENFLEGKSVDWYNEVIRRGKRQNYDVSIGGGSDKVTYYWSLGYQNNEGVLRGDKFSTIRSRLNVDFNVTDFLNVGVNTQFADRDESAVTANLGQMFIMSPYGSMFEDNGDVSWYPNSFATANPLINYFGQEKMRKINTLFASMYAKVKLPFGFDYKISFQPRYETLKDYSFWSSKTLDGGSTRSNGYGTRDDSSTYEWILDNLLHWNKEFGAHRFDLTLLYSSERNRGWASTISNQTFVPNQNLGYHGLQYGTNPALLTNDTQITGDAAMVRLNYTLLDKYLITASLRRDGFSAFGTKQPRATFPAAAVAWKISEEKFFNLDFVSQMKLRASWGVNGNRDIGAYSALAQLLSTQYYDGSNVQVGVYNNSLANPDLVWEKTRSINFGMDLSLLKNRVDLSVEYYDMTTTDLLMNRLLPEITGFKNITSNLGELGNKGFEMTINTINTEKRNFSWRSSLVFSFNRNKIKRLFGDYEEKTVDGKTVTTELPDYSNEWFPGQALDRVWNYDVTGIWQLNEKEAAEVYKLQPGDFKATDADGNGKYEALADRMFIGYRQPRFRVGLRNEFTFLRYFSASVFLRGEFGHIAPFQEGLRSGGSDTYDRRNTNDFPYWTPENGNNEYARLNTNTNVFGGGIQIYRPLSFVRIQDVNLSYALPGAISERLKLSSLRIFASGRNLYSFDKWPGWDPESVNVAMPRNFTLGLNLSL</sequence>
<dbReference type="NCBIfam" id="TIGR04057">
    <property type="entry name" value="SusC_RagA_signa"/>
    <property type="match status" value="1"/>
</dbReference>
<dbReference type="Gene3D" id="2.60.40.1120">
    <property type="entry name" value="Carboxypeptidase-like, regulatory domain"/>
    <property type="match status" value="1"/>
</dbReference>
<dbReference type="GO" id="GO:0009279">
    <property type="term" value="C:cell outer membrane"/>
    <property type="evidence" value="ECO:0007669"/>
    <property type="project" value="UniProtKB-SubCell"/>
</dbReference>
<keyword evidence="2 8" id="KW-0813">Transport</keyword>
<keyword evidence="7 8" id="KW-0998">Cell outer membrane</keyword>
<name>A0A9X1TTW4_9BACT</name>
<comment type="caution">
    <text evidence="12">The sequence shown here is derived from an EMBL/GenBank/DDBJ whole genome shotgun (WGS) entry which is preliminary data.</text>
</comment>
<evidence type="ECO:0000256" key="6">
    <source>
        <dbReference type="ARBA" id="ARBA00023136"/>
    </source>
</evidence>
<dbReference type="SUPFAM" id="SSF56935">
    <property type="entry name" value="Porins"/>
    <property type="match status" value="1"/>
</dbReference>
<evidence type="ECO:0000259" key="10">
    <source>
        <dbReference type="Pfam" id="PF00593"/>
    </source>
</evidence>
<dbReference type="Gene3D" id="2.40.170.20">
    <property type="entry name" value="TonB-dependent receptor, beta-barrel domain"/>
    <property type="match status" value="1"/>
</dbReference>
<evidence type="ECO:0000256" key="8">
    <source>
        <dbReference type="PROSITE-ProRule" id="PRU01360"/>
    </source>
</evidence>
<dbReference type="InterPro" id="IPR000531">
    <property type="entry name" value="Beta-barrel_TonB"/>
</dbReference>
<evidence type="ECO:0000313" key="12">
    <source>
        <dbReference type="EMBL" id="MCF2499555.1"/>
    </source>
</evidence>
<dbReference type="PROSITE" id="PS52016">
    <property type="entry name" value="TONB_DEPENDENT_REC_3"/>
    <property type="match status" value="1"/>
</dbReference>
<dbReference type="Gene3D" id="2.170.130.10">
    <property type="entry name" value="TonB-dependent receptor, plug domain"/>
    <property type="match status" value="1"/>
</dbReference>
<feature type="domain" description="TonB-dependent receptor-like beta-barrel" evidence="10">
    <location>
        <begin position="463"/>
        <end position="850"/>
    </location>
</feature>
<dbReference type="AlphaFoldDB" id="A0A9X1TTW4"/>
<dbReference type="Pfam" id="PF13715">
    <property type="entry name" value="CarbopepD_reg_2"/>
    <property type="match status" value="1"/>
</dbReference>
<evidence type="ECO:0000259" key="11">
    <source>
        <dbReference type="Pfam" id="PF07715"/>
    </source>
</evidence>
<dbReference type="InterPro" id="IPR039426">
    <property type="entry name" value="TonB-dep_rcpt-like"/>
</dbReference>
<evidence type="ECO:0000313" key="13">
    <source>
        <dbReference type="Proteomes" id="UP001139411"/>
    </source>
</evidence>
<dbReference type="NCBIfam" id="TIGR04056">
    <property type="entry name" value="OMP_RagA_SusC"/>
    <property type="match status" value="1"/>
</dbReference>
<proteinExistence type="inferred from homology"/>
<dbReference type="Proteomes" id="UP001139411">
    <property type="component" value="Unassembled WGS sequence"/>
</dbReference>
<protein>
    <submittedName>
        <fullName evidence="12">SusC/RagA family TonB-linked outer membrane protein</fullName>
    </submittedName>
</protein>
<comment type="subcellular location">
    <subcellularLocation>
        <location evidence="1 8">Cell outer membrane</location>
        <topology evidence="1 8">Multi-pass membrane protein</topology>
    </subcellularLocation>
</comment>
<comment type="similarity">
    <text evidence="8 9">Belongs to the TonB-dependent receptor family.</text>
</comment>
<dbReference type="Pfam" id="PF00593">
    <property type="entry name" value="TonB_dep_Rec_b-barrel"/>
    <property type="match status" value="1"/>
</dbReference>
<keyword evidence="6 8" id="KW-0472">Membrane</keyword>
<evidence type="ECO:0000256" key="4">
    <source>
        <dbReference type="ARBA" id="ARBA00022692"/>
    </source>
</evidence>
<accession>A0A9X1TTW4</accession>
<keyword evidence="5 9" id="KW-0798">TonB box</keyword>
<dbReference type="InterPro" id="IPR036942">
    <property type="entry name" value="Beta-barrel_TonB_sf"/>
</dbReference>
<dbReference type="InterPro" id="IPR037066">
    <property type="entry name" value="Plug_dom_sf"/>
</dbReference>
<dbReference type="InterPro" id="IPR012910">
    <property type="entry name" value="Plug_dom"/>
</dbReference>
<keyword evidence="4 8" id="KW-0812">Transmembrane</keyword>
<evidence type="ECO:0000256" key="3">
    <source>
        <dbReference type="ARBA" id="ARBA00022452"/>
    </source>
</evidence>